<keyword evidence="3" id="KW-1185">Reference proteome</keyword>
<evidence type="ECO:0000313" key="3">
    <source>
        <dbReference type="Proteomes" id="UP000017862"/>
    </source>
</evidence>
<organism evidence="2 3">
    <name type="scientific">Candidatus Liberibacter americanus str. Sao Paulo</name>
    <dbReference type="NCBI Taxonomy" id="1261131"/>
    <lineage>
        <taxon>Bacteria</taxon>
        <taxon>Pseudomonadati</taxon>
        <taxon>Pseudomonadota</taxon>
        <taxon>Alphaproteobacteria</taxon>
        <taxon>Hyphomicrobiales</taxon>
        <taxon>Rhizobiaceae</taxon>
        <taxon>Liberibacter</taxon>
    </lineage>
</organism>
<dbReference type="EMBL" id="CP006604">
    <property type="protein sequence ID" value="AHA27829.1"/>
    <property type="molecule type" value="Genomic_DNA"/>
</dbReference>
<keyword evidence="1" id="KW-1133">Transmembrane helix</keyword>
<proteinExistence type="predicted"/>
<dbReference type="STRING" id="1261131.lam_469"/>
<protein>
    <submittedName>
        <fullName evidence="2">Uncharacterized protein</fullName>
    </submittedName>
</protein>
<keyword evidence="1" id="KW-0812">Transmembrane</keyword>
<evidence type="ECO:0000313" key="2">
    <source>
        <dbReference type="EMBL" id="AHA27829.1"/>
    </source>
</evidence>
<dbReference type="RefSeq" id="WP_007557354.1">
    <property type="nucleotide sequence ID" value="NC_022793.1"/>
</dbReference>
<dbReference type="KEGG" id="lar:lam_469"/>
<name>U6B443_9HYPH</name>
<dbReference type="PATRIC" id="fig|1261131.3.peg.448"/>
<dbReference type="eggNOG" id="COG5462">
    <property type="taxonomic scope" value="Bacteria"/>
</dbReference>
<gene>
    <name evidence="2" type="ORF">lam_469</name>
</gene>
<dbReference type="Proteomes" id="UP000017862">
    <property type="component" value="Chromosome"/>
</dbReference>
<reference evidence="2 3" key="1">
    <citation type="journal article" date="2014" name="Mol. Plant Microbe Interact.">
        <title>The complete genome sequence of Candidatus Liberibacter americanus, associated with citrus Huanglongbing.</title>
        <authorList>
            <person name="Wulff N.A."/>
            <person name="Zhang S."/>
            <person name="Setubal J.C."/>
            <person name="Almeida N.F."/>
            <person name="Martins E.C."/>
            <person name="Harakava R."/>
            <person name="Kumar D."/>
            <person name="Rangel L.T."/>
            <person name="Foissac X."/>
            <person name="Bove J."/>
            <person name="Gabriel D.W."/>
        </authorList>
    </citation>
    <scope>NUCLEOTIDE SEQUENCE [LARGE SCALE GENOMIC DNA]</scope>
    <source>
        <strain evidence="2 3">Sao Paulo</strain>
    </source>
</reference>
<evidence type="ECO:0000256" key="1">
    <source>
        <dbReference type="SAM" id="Phobius"/>
    </source>
</evidence>
<feature type="transmembrane region" description="Helical" evidence="1">
    <location>
        <begin position="6"/>
        <end position="23"/>
    </location>
</feature>
<dbReference type="AlphaFoldDB" id="U6B443"/>
<accession>U6B443</accession>
<dbReference type="HOGENOM" id="CLU_144121_0_0_5"/>
<keyword evidence="1" id="KW-0472">Membrane</keyword>
<sequence length="122" mass="14226">MLKTVDLVIFALVIISITATYYIKHQSDLKTDHLKVLKHKIVEEQHYIELLKAQLALLVQPQRIKSLVSFYQKELQLYQTDTLQLISIDDLSKIKFRDFSRNAKVFSSDTSGMREDKNSKEP</sequence>